<dbReference type="InterPro" id="IPR004421">
    <property type="entry name" value="Carbamoyltransferase_HypF"/>
</dbReference>
<evidence type="ECO:0000256" key="6">
    <source>
        <dbReference type="ARBA" id="ARBA00022833"/>
    </source>
</evidence>
<comment type="catalytic activity">
    <reaction evidence="7 8">
        <text>C-terminal L-cysteinyl-[HypE protein] + carbamoyl phosphate + ATP + H2O = C-terminal S-carboxamide-L-cysteinyl-[HypE protein] + AMP + phosphate + diphosphate + H(+)</text>
        <dbReference type="Rhea" id="RHEA:55636"/>
        <dbReference type="Rhea" id="RHEA-COMP:14247"/>
        <dbReference type="Rhea" id="RHEA-COMP:14392"/>
        <dbReference type="ChEBI" id="CHEBI:15377"/>
        <dbReference type="ChEBI" id="CHEBI:15378"/>
        <dbReference type="ChEBI" id="CHEBI:30616"/>
        <dbReference type="ChEBI" id="CHEBI:33019"/>
        <dbReference type="ChEBI" id="CHEBI:43474"/>
        <dbReference type="ChEBI" id="CHEBI:58228"/>
        <dbReference type="ChEBI" id="CHEBI:76913"/>
        <dbReference type="ChEBI" id="CHEBI:139126"/>
        <dbReference type="ChEBI" id="CHEBI:456215"/>
    </reaction>
</comment>
<sequence length="755" mass="80811">MTVAISTPSVIAARRLFLGGRVQGVGFRPFVFRLATRLGLAGTVQNLNGQVCIEVQGPPQALDVFTAALLTEAPPLAQPELLASEPTAPRALAGFAILASGVAAPDVHLPPDQFCCDDCLRELTDPSDRRYRYPFINCTQCGPRYTLIAGLPYDRARTAMAAFALCPACHAEYENPLDRRFHAEPLACPSCGPQLRFVQGSRVVAGNEAALAACVALLRAGGIVAVKGVGGYHLLVAAQDEAAVGRLRQRKRRPTKPFAVMFPWQSDLTILRRHLRLSSEEEAVLRAPERPILLLARAADCGLADAVAPWLGHVGAFLPYSPLHHLLLGDYGAPVVATSANLSGEPVLTDGKAVAQRLARVADAFLHHDRPILRPADDTVRRFIAGRARPLRLGRGMAPVERVLPTSVVTPTLAVGGHLKNTIALAWDRRVVISPHIGDLDAPRSRDVFGQTIEDLQRLYGVRATRVVCDAHPDYGSSRWARASGLKCVPVLHHHAHASALAGEWPAVGHWLVFTWDGVGLGEDGTLWGGEAFLGRPGHWRRVASLRPFRLPGGEAAAREPWRAAAALCWSQGLNWSPPGVDVAFCRGAWARGINAPETSAAGRLFDAAAALLGLVQHTSYEGEGPMRLEAFAQGEGAPVALPLKRDAAGVWRADWAPLLAHLLDARVPPARRAADFHASLARLIVEQTRTIACEAAFEAVGLAGGVFQNRLLAEHAAALLDAAGWPVRLCEALPCNDGGLAFGQIIHVAANDHA</sequence>
<dbReference type="InterPro" id="IPR036046">
    <property type="entry name" value="Acylphosphatase-like_dom_sf"/>
</dbReference>
<comment type="function">
    <text evidence="8">Involved in the maturation of [NiFe] hydrogenases. Along with HypE, it catalyzes the synthesis of the CN ligands of the active site iron of [NiFe]-hydrogenases. HypF functions as a carbamoyl transferase using carbamoylphosphate as a substrate and transferring the carboxamido moiety in an ATP-dependent reaction to the thiolate of the C-terminal cysteine of HypE yielding a protein-S-carboxamide.</text>
</comment>
<comment type="caution">
    <text evidence="12">The sequence shown here is derived from an EMBL/GenBank/DDBJ whole genome shotgun (WGS) entry which is preliminary data.</text>
</comment>
<dbReference type="Pfam" id="PF07503">
    <property type="entry name" value="zf-HYPF"/>
    <property type="match status" value="2"/>
</dbReference>
<dbReference type="Proteomes" id="UP001482231">
    <property type="component" value="Unassembled WGS sequence"/>
</dbReference>
<dbReference type="Gene3D" id="3.90.870.50">
    <property type="match status" value="1"/>
</dbReference>
<evidence type="ECO:0000256" key="8">
    <source>
        <dbReference type="PIRNR" id="PIRNR006256"/>
    </source>
</evidence>
<name>A0ABV0EHJ6_9BURK</name>
<proteinExistence type="inferred from homology"/>
<keyword evidence="5" id="KW-0863">Zinc-finger</keyword>
<dbReference type="RefSeq" id="WP_347309153.1">
    <property type="nucleotide sequence ID" value="NZ_JBAJEX010000017.1"/>
</dbReference>
<evidence type="ECO:0000259" key="11">
    <source>
        <dbReference type="PROSITE" id="PS51163"/>
    </source>
</evidence>
<dbReference type="Gene3D" id="3.30.110.120">
    <property type="match status" value="1"/>
</dbReference>
<comment type="pathway">
    <text evidence="1 8">Protein modification; [NiFe] hydrogenase maturation.</text>
</comment>
<dbReference type="SUPFAM" id="SSF54975">
    <property type="entry name" value="Acylphosphatase/BLUF domain-like"/>
    <property type="match status" value="1"/>
</dbReference>
<dbReference type="InterPro" id="IPR041440">
    <property type="entry name" value="HypF_C"/>
</dbReference>
<keyword evidence="9" id="KW-0378">Hydrolase</keyword>
<dbReference type="Pfam" id="PF00708">
    <property type="entry name" value="Acylphosphatase"/>
    <property type="match status" value="1"/>
</dbReference>
<evidence type="ECO:0000313" key="12">
    <source>
        <dbReference type="EMBL" id="MEO1768041.1"/>
    </source>
</evidence>
<dbReference type="InterPro" id="IPR051060">
    <property type="entry name" value="Carbamoyltrans_HypF-like"/>
</dbReference>
<evidence type="ECO:0000313" key="13">
    <source>
        <dbReference type="Proteomes" id="UP001482231"/>
    </source>
</evidence>
<dbReference type="NCBIfam" id="TIGR00143">
    <property type="entry name" value="hypF"/>
    <property type="match status" value="1"/>
</dbReference>
<dbReference type="PIRSF" id="PIRSF006256">
    <property type="entry name" value="CMPcnvr_hdrg_mat"/>
    <property type="match status" value="1"/>
</dbReference>
<evidence type="ECO:0000256" key="2">
    <source>
        <dbReference type="ARBA" id="ARBA00008097"/>
    </source>
</evidence>
<dbReference type="EMBL" id="JBAJEX010000017">
    <property type="protein sequence ID" value="MEO1768041.1"/>
    <property type="molecule type" value="Genomic_DNA"/>
</dbReference>
<dbReference type="PROSITE" id="PS00150">
    <property type="entry name" value="ACYLPHOSPHATASE_1"/>
    <property type="match status" value="1"/>
</dbReference>
<evidence type="ECO:0000256" key="1">
    <source>
        <dbReference type="ARBA" id="ARBA00004711"/>
    </source>
</evidence>
<keyword evidence="6" id="KW-0862">Zinc</keyword>
<dbReference type="PANTHER" id="PTHR42959">
    <property type="entry name" value="CARBAMOYLTRANSFERASE"/>
    <property type="match status" value="1"/>
</dbReference>
<dbReference type="Gene3D" id="3.30.420.40">
    <property type="match status" value="1"/>
</dbReference>
<feature type="active site" evidence="9">
    <location>
        <position position="46"/>
    </location>
</feature>
<dbReference type="GO" id="GO:0016874">
    <property type="term" value="F:ligase activity"/>
    <property type="evidence" value="ECO:0007669"/>
    <property type="project" value="UniProtKB-KW"/>
</dbReference>
<dbReference type="Pfam" id="PF01300">
    <property type="entry name" value="Sua5_yciO_yrdC"/>
    <property type="match status" value="1"/>
</dbReference>
<feature type="domain" description="YrdC-like" evidence="11">
    <location>
        <begin position="208"/>
        <end position="396"/>
    </location>
</feature>
<keyword evidence="13" id="KW-1185">Reference proteome</keyword>
<comment type="catalytic activity">
    <reaction evidence="9">
        <text>an acyl phosphate + H2O = a carboxylate + phosphate + H(+)</text>
        <dbReference type="Rhea" id="RHEA:14965"/>
        <dbReference type="ChEBI" id="CHEBI:15377"/>
        <dbReference type="ChEBI" id="CHEBI:15378"/>
        <dbReference type="ChEBI" id="CHEBI:29067"/>
        <dbReference type="ChEBI" id="CHEBI:43474"/>
        <dbReference type="ChEBI" id="CHEBI:59918"/>
        <dbReference type="EC" id="3.6.1.7"/>
    </reaction>
</comment>
<comment type="similarity">
    <text evidence="2 8">Belongs to the carbamoyltransferase HypF family.</text>
</comment>
<dbReference type="PROSITE" id="PS51163">
    <property type="entry name" value="YRDC"/>
    <property type="match status" value="1"/>
</dbReference>
<dbReference type="InterPro" id="IPR017945">
    <property type="entry name" value="DHBP_synth_RibB-like_a/b_dom"/>
</dbReference>
<dbReference type="InterPro" id="IPR006070">
    <property type="entry name" value="Sua5-like_dom"/>
</dbReference>
<dbReference type="PROSITE" id="PS51160">
    <property type="entry name" value="ACYLPHOSPHATASE_3"/>
    <property type="match status" value="1"/>
</dbReference>
<protein>
    <recommendedName>
        <fullName evidence="8">Carbamoyltransferase HypF</fullName>
        <ecNumber evidence="8">6.2.-.-</ecNumber>
    </recommendedName>
</protein>
<keyword evidence="3 12" id="KW-0436">Ligase</keyword>
<dbReference type="InterPro" id="IPR011125">
    <property type="entry name" value="Znf_HypF"/>
</dbReference>
<dbReference type="SUPFAM" id="SSF55821">
    <property type="entry name" value="YrdC/RibB"/>
    <property type="match status" value="1"/>
</dbReference>
<dbReference type="PANTHER" id="PTHR42959:SF1">
    <property type="entry name" value="CARBAMOYLTRANSFERASE HYPF"/>
    <property type="match status" value="1"/>
</dbReference>
<dbReference type="Pfam" id="PF22521">
    <property type="entry name" value="HypF_C_2"/>
    <property type="match status" value="1"/>
</dbReference>
<dbReference type="Gene3D" id="3.30.420.360">
    <property type="match status" value="1"/>
</dbReference>
<gene>
    <name evidence="12" type="primary">hypF</name>
    <name evidence="12" type="ORF">V6E02_12580</name>
</gene>
<evidence type="ECO:0000259" key="10">
    <source>
        <dbReference type="PROSITE" id="PS51160"/>
    </source>
</evidence>
<evidence type="ECO:0000256" key="7">
    <source>
        <dbReference type="ARBA" id="ARBA00048220"/>
    </source>
</evidence>
<feature type="domain" description="Acylphosphatase-like" evidence="10">
    <location>
        <begin position="13"/>
        <end position="99"/>
    </location>
</feature>
<accession>A0ABV0EHJ6</accession>
<evidence type="ECO:0000256" key="4">
    <source>
        <dbReference type="ARBA" id="ARBA00022723"/>
    </source>
</evidence>
<evidence type="ECO:0000256" key="5">
    <source>
        <dbReference type="ARBA" id="ARBA00022771"/>
    </source>
</evidence>
<dbReference type="InterPro" id="IPR055128">
    <property type="entry name" value="HypF_C_2"/>
</dbReference>
<organism evidence="12 13">
    <name type="scientific">Thiobacter aerophilum</name>
    <dbReference type="NCBI Taxonomy" id="3121275"/>
    <lineage>
        <taxon>Bacteria</taxon>
        <taxon>Pseudomonadati</taxon>
        <taxon>Pseudomonadota</taxon>
        <taxon>Betaproteobacteria</taxon>
        <taxon>Burkholderiales</taxon>
        <taxon>Thiobacteraceae</taxon>
        <taxon>Thiobacter</taxon>
    </lineage>
</organism>
<evidence type="ECO:0000256" key="9">
    <source>
        <dbReference type="PROSITE-ProRule" id="PRU00520"/>
    </source>
</evidence>
<reference evidence="12 13" key="1">
    <citation type="submission" date="2024-02" db="EMBL/GenBank/DDBJ databases">
        <title>New thermophilic sulfur-oxidizing bacteria from a hot springs of the Uzon caldera (Kamchatka, Russia).</title>
        <authorList>
            <person name="Dukat A.M."/>
            <person name="Elcheninov A.G."/>
            <person name="Frolov E.N."/>
        </authorList>
    </citation>
    <scope>NUCLEOTIDE SEQUENCE [LARGE SCALE GENOMIC DNA]</scope>
    <source>
        <strain evidence="12 13">AK1</strain>
    </source>
</reference>
<evidence type="ECO:0000256" key="3">
    <source>
        <dbReference type="ARBA" id="ARBA00022598"/>
    </source>
</evidence>
<keyword evidence="4" id="KW-0479">Metal-binding</keyword>
<feature type="active site" evidence="9">
    <location>
        <position position="28"/>
    </location>
</feature>
<dbReference type="InterPro" id="IPR001792">
    <property type="entry name" value="Acylphosphatase-like_dom"/>
</dbReference>
<dbReference type="Pfam" id="PF17788">
    <property type="entry name" value="HypF_C"/>
    <property type="match status" value="1"/>
</dbReference>
<dbReference type="InterPro" id="IPR017968">
    <property type="entry name" value="Acylphosphatase_CS"/>
</dbReference>
<dbReference type="EC" id="6.2.-.-" evidence="8"/>